<dbReference type="Pfam" id="PF00560">
    <property type="entry name" value="LRR_1"/>
    <property type="match status" value="1"/>
</dbReference>
<dbReference type="EMBL" id="CM009300">
    <property type="protein sequence ID" value="RQO97285.1"/>
    <property type="molecule type" value="Genomic_DNA"/>
</dbReference>
<sequence>MCRLNLLQELVLNGCSNLDSLVNIELEHHQGRSLLQSDGIVASTSYITSLPLKLLFPSRFSTRKMLRFTSFSLPCSLKRLDLSGTPIRFLPESIKDLGLLTSLYLRNCKMLEALPELPSHLILVDVSFCYSLQRVPNLTGWTSADGCDQLFEFQDRMKQELIQKFDSHMFRIIEMVSAQIQPSRFQLSFRSGRFSLVAYDEEEKLRGFCAEGEEDKWLIQNEFVDNFSFKISSPPPAHRICGFNLFTGLGVT</sequence>
<dbReference type="InParanoid" id="A0A3N7FT65"/>
<dbReference type="AlphaFoldDB" id="A0A3N7FT65"/>
<protein>
    <submittedName>
        <fullName evidence="1">Uncharacterized protein</fullName>
    </submittedName>
</protein>
<accession>A0A3N7FT65</accession>
<evidence type="ECO:0000313" key="1">
    <source>
        <dbReference type="EMBL" id="RQO97285.1"/>
    </source>
</evidence>
<dbReference type="Gene3D" id="3.80.10.10">
    <property type="entry name" value="Ribonuclease Inhibitor"/>
    <property type="match status" value="1"/>
</dbReference>
<dbReference type="InterPro" id="IPR001611">
    <property type="entry name" value="Leu-rich_rpt"/>
</dbReference>
<name>A0A3N7FT65_POPTR</name>
<keyword evidence="2" id="KW-1185">Reference proteome</keyword>
<reference evidence="1 2" key="1">
    <citation type="journal article" date="2006" name="Science">
        <title>The genome of black cottonwood, Populus trichocarpa (Torr. &amp; Gray).</title>
        <authorList>
            <person name="Tuskan G.A."/>
            <person name="Difazio S."/>
            <person name="Jansson S."/>
            <person name="Bohlmann J."/>
            <person name="Grigoriev I."/>
            <person name="Hellsten U."/>
            <person name="Putnam N."/>
            <person name="Ralph S."/>
            <person name="Rombauts S."/>
            <person name="Salamov A."/>
            <person name="Schein J."/>
            <person name="Sterck L."/>
            <person name="Aerts A."/>
            <person name="Bhalerao R.R."/>
            <person name="Bhalerao R.P."/>
            <person name="Blaudez D."/>
            <person name="Boerjan W."/>
            <person name="Brun A."/>
            <person name="Brunner A."/>
            <person name="Busov V."/>
            <person name="Campbell M."/>
            <person name="Carlson J."/>
            <person name="Chalot M."/>
            <person name="Chapman J."/>
            <person name="Chen G.L."/>
            <person name="Cooper D."/>
            <person name="Coutinho P.M."/>
            <person name="Couturier J."/>
            <person name="Covert S."/>
            <person name="Cronk Q."/>
            <person name="Cunningham R."/>
            <person name="Davis J."/>
            <person name="Degroeve S."/>
            <person name="Dejardin A."/>
            <person name="Depamphilis C."/>
            <person name="Detter J."/>
            <person name="Dirks B."/>
            <person name="Dubchak I."/>
            <person name="Duplessis S."/>
            <person name="Ehlting J."/>
            <person name="Ellis B."/>
            <person name="Gendler K."/>
            <person name="Goodstein D."/>
            <person name="Gribskov M."/>
            <person name="Grimwood J."/>
            <person name="Groover A."/>
            <person name="Gunter L."/>
            <person name="Hamberger B."/>
            <person name="Heinze B."/>
            <person name="Helariutta Y."/>
            <person name="Henrissat B."/>
            <person name="Holligan D."/>
            <person name="Holt R."/>
            <person name="Huang W."/>
            <person name="Islam-Faridi N."/>
            <person name="Jones S."/>
            <person name="Jones-Rhoades M."/>
            <person name="Jorgensen R."/>
            <person name="Joshi C."/>
            <person name="Kangasjarvi J."/>
            <person name="Karlsson J."/>
            <person name="Kelleher C."/>
            <person name="Kirkpatrick R."/>
            <person name="Kirst M."/>
            <person name="Kohler A."/>
            <person name="Kalluri U."/>
            <person name="Larimer F."/>
            <person name="Leebens-Mack J."/>
            <person name="Leple J.C."/>
            <person name="Locascio P."/>
            <person name="Lou Y."/>
            <person name="Lucas S."/>
            <person name="Martin F."/>
            <person name="Montanini B."/>
            <person name="Napoli C."/>
            <person name="Nelson D.R."/>
            <person name="Nelson C."/>
            <person name="Nieminen K."/>
            <person name="Nilsson O."/>
            <person name="Pereda V."/>
            <person name="Peter G."/>
            <person name="Philippe R."/>
            <person name="Pilate G."/>
            <person name="Poliakov A."/>
            <person name="Razumovskaya J."/>
            <person name="Richardson P."/>
            <person name="Rinaldi C."/>
            <person name="Ritland K."/>
            <person name="Rouze P."/>
            <person name="Ryaboy D."/>
            <person name="Schmutz J."/>
            <person name="Schrader J."/>
            <person name="Segerman B."/>
            <person name="Shin H."/>
            <person name="Siddiqui A."/>
            <person name="Sterky F."/>
            <person name="Terry A."/>
            <person name="Tsai C.J."/>
            <person name="Uberbacher E."/>
            <person name="Unneberg P."/>
            <person name="Vahala J."/>
            <person name="Wall K."/>
            <person name="Wessler S."/>
            <person name="Yang G."/>
            <person name="Yin T."/>
            <person name="Douglas C."/>
            <person name="Marra M."/>
            <person name="Sandberg G."/>
            <person name="Van de Peer Y."/>
            <person name="Rokhsar D."/>
        </authorList>
    </citation>
    <scope>NUCLEOTIDE SEQUENCE [LARGE SCALE GENOMIC DNA]</scope>
    <source>
        <strain evidence="2">cv. Nisqually</strain>
    </source>
</reference>
<organism evidence="1 2">
    <name type="scientific">Populus trichocarpa</name>
    <name type="common">Western balsam poplar</name>
    <name type="synonym">Populus balsamifera subsp. trichocarpa</name>
    <dbReference type="NCBI Taxonomy" id="3694"/>
    <lineage>
        <taxon>Eukaryota</taxon>
        <taxon>Viridiplantae</taxon>
        <taxon>Streptophyta</taxon>
        <taxon>Embryophyta</taxon>
        <taxon>Tracheophyta</taxon>
        <taxon>Spermatophyta</taxon>
        <taxon>Magnoliopsida</taxon>
        <taxon>eudicotyledons</taxon>
        <taxon>Gunneridae</taxon>
        <taxon>Pentapetalae</taxon>
        <taxon>rosids</taxon>
        <taxon>fabids</taxon>
        <taxon>Malpighiales</taxon>
        <taxon>Salicaceae</taxon>
        <taxon>Saliceae</taxon>
        <taxon>Populus</taxon>
    </lineage>
</organism>
<dbReference type="SUPFAM" id="SSF52047">
    <property type="entry name" value="RNI-like"/>
    <property type="match status" value="1"/>
</dbReference>
<evidence type="ECO:0000313" key="2">
    <source>
        <dbReference type="Proteomes" id="UP000006729"/>
    </source>
</evidence>
<dbReference type="InterPro" id="IPR032675">
    <property type="entry name" value="LRR_dom_sf"/>
</dbReference>
<gene>
    <name evidence="1" type="ORF">POPTR_011G008200</name>
</gene>
<proteinExistence type="predicted"/>
<dbReference type="Proteomes" id="UP000006729">
    <property type="component" value="Chromosome 11"/>
</dbReference>